<proteinExistence type="predicted"/>
<dbReference type="Proteomes" id="UP001152300">
    <property type="component" value="Unassembled WGS sequence"/>
</dbReference>
<dbReference type="OrthoDB" id="10351263at2759"/>
<sequence>MSWISNKIWSFNRNTPSKRTVFFLEKYKPKEEYLRGLAQNTSELETSEEKRSKLANWIRAPVSYALCFSFDQPGSAHTCDATKCIVRGCRIYHRRLICCSSATLEGRPIIYVIRTLAAQLFWFHAASGEQFTSKDFSDIKTDRGTMRNGVRFIRELLGLLAVQKLGCVVVIDNFHYLYGSQSDLAKDEVWADLFKALRCHKDCMPKESKALVKVFIRSSDSEDVLHNLGYAGEMVGAGHSSGHHPYGLLWHEIGML</sequence>
<organism evidence="1 2">
    <name type="scientific">Sclerotinia nivalis</name>
    <dbReference type="NCBI Taxonomy" id="352851"/>
    <lineage>
        <taxon>Eukaryota</taxon>
        <taxon>Fungi</taxon>
        <taxon>Dikarya</taxon>
        <taxon>Ascomycota</taxon>
        <taxon>Pezizomycotina</taxon>
        <taxon>Leotiomycetes</taxon>
        <taxon>Helotiales</taxon>
        <taxon>Sclerotiniaceae</taxon>
        <taxon>Sclerotinia</taxon>
    </lineage>
</organism>
<protein>
    <submittedName>
        <fullName evidence="1">Uncharacterized protein</fullName>
    </submittedName>
</protein>
<name>A0A9X0ATX9_9HELO</name>
<reference evidence="1" key="1">
    <citation type="submission" date="2022-11" db="EMBL/GenBank/DDBJ databases">
        <title>Genome Resource of Sclerotinia nivalis Strain SnTB1, a Plant Pathogen Isolated from American Ginseng.</title>
        <authorList>
            <person name="Fan S."/>
        </authorList>
    </citation>
    <scope>NUCLEOTIDE SEQUENCE</scope>
    <source>
        <strain evidence="1">SnTB1</strain>
    </source>
</reference>
<comment type="caution">
    <text evidence="1">The sequence shown here is derived from an EMBL/GenBank/DDBJ whole genome shotgun (WGS) entry which is preliminary data.</text>
</comment>
<accession>A0A9X0ATX9</accession>
<dbReference type="AlphaFoldDB" id="A0A9X0ATX9"/>
<evidence type="ECO:0000313" key="1">
    <source>
        <dbReference type="EMBL" id="KAJ8068917.1"/>
    </source>
</evidence>
<keyword evidence="2" id="KW-1185">Reference proteome</keyword>
<gene>
    <name evidence="1" type="ORF">OCU04_002598</name>
</gene>
<dbReference type="EMBL" id="JAPEIS010000002">
    <property type="protein sequence ID" value="KAJ8068917.1"/>
    <property type="molecule type" value="Genomic_DNA"/>
</dbReference>
<evidence type="ECO:0000313" key="2">
    <source>
        <dbReference type="Proteomes" id="UP001152300"/>
    </source>
</evidence>